<evidence type="ECO:0000256" key="2">
    <source>
        <dbReference type="SAM" id="SignalP"/>
    </source>
</evidence>
<dbReference type="InterPro" id="IPR047589">
    <property type="entry name" value="DUF11_rpt"/>
</dbReference>
<gene>
    <name evidence="5" type="ORF">J4573_02890</name>
</gene>
<keyword evidence="2" id="KW-0732">Signal</keyword>
<evidence type="ECO:0000313" key="6">
    <source>
        <dbReference type="Proteomes" id="UP000669179"/>
    </source>
</evidence>
<proteinExistence type="predicted"/>
<reference evidence="5" key="1">
    <citation type="submission" date="2021-03" db="EMBL/GenBank/DDBJ databases">
        <authorList>
            <person name="Kanchanasin P."/>
            <person name="Saeng-In P."/>
            <person name="Phongsopitanun W."/>
            <person name="Yuki M."/>
            <person name="Kudo T."/>
            <person name="Ohkuma M."/>
            <person name="Tanasupawat S."/>
        </authorList>
    </citation>
    <scope>NUCLEOTIDE SEQUENCE</scope>
    <source>
        <strain evidence="5">GKU 128</strain>
    </source>
</reference>
<dbReference type="AlphaFoldDB" id="A0A939T7M2"/>
<name>A0A939T7M2_9ACTN</name>
<organism evidence="5 6">
    <name type="scientific">Actinomadura barringtoniae</name>
    <dbReference type="NCBI Taxonomy" id="1427535"/>
    <lineage>
        <taxon>Bacteria</taxon>
        <taxon>Bacillati</taxon>
        <taxon>Actinomycetota</taxon>
        <taxon>Actinomycetes</taxon>
        <taxon>Streptosporangiales</taxon>
        <taxon>Thermomonosporaceae</taxon>
        <taxon>Actinomadura</taxon>
    </lineage>
</organism>
<dbReference type="Proteomes" id="UP000669179">
    <property type="component" value="Unassembled WGS sequence"/>
</dbReference>
<dbReference type="InterPro" id="IPR055354">
    <property type="entry name" value="DUF7507"/>
</dbReference>
<dbReference type="InterPro" id="IPR013783">
    <property type="entry name" value="Ig-like_fold"/>
</dbReference>
<dbReference type="Pfam" id="PF25549">
    <property type="entry name" value="DUF7927"/>
    <property type="match status" value="1"/>
</dbReference>
<dbReference type="GO" id="GO:0005975">
    <property type="term" value="P:carbohydrate metabolic process"/>
    <property type="evidence" value="ECO:0007669"/>
    <property type="project" value="UniProtKB-ARBA"/>
</dbReference>
<dbReference type="PANTHER" id="PTHR34819">
    <property type="entry name" value="LARGE CYSTEINE-RICH PERIPLASMIC PROTEIN OMCB"/>
    <property type="match status" value="1"/>
</dbReference>
<sequence>MHRTIIVALAVSLTLGLASLAGVQPARSSAHRADCPPGSGKDCKAGVLANTVVSDDGGCPAGSTAPDCASSVGVERVEISKKADKTEAGPGDKVTYTVTVANTGTVAVTGRTFTDDLTKVLDDAVYDRDARVTKGAVRFASPKLIWTGDLAAGATATITYSVKLKNPVAGDRSLVNVLTPANPGDCEPGACTSTVTIPPDPSIKLTKSVSPTNPVLKVGLVLTYSFAVTNTGNVALTDVTVTETAFSGSGTPPKPTCPAKAAKLLPGATVTCSGTYTVTQADVDAGKVTNAATATGTPPGTIPPPTSPPSQTKVPADPAPALTIAKSASPKVVHAPGERVTYTFLVTNTGNVTLTGVSVREDAFSGTGRPGPVTCPETTLAVGTSMTCAMIYKATQADMGLGAITNTASATGEDPGGGTVTSPPDGSEVKVVHTPLPGVVLDPPSLKLVKSATPALGAAGTRIRYRFTVTNTGGTTVENVAIRELSFSGGGKRLSPTCPAAARSLDPGEAVTCTATYTVTRRDVRRGKIVNRAVATGEAETGARVTSPPSAAVVRLRPPGACRTLGAAGPATASRTVGADRAAAVGRCRAG</sequence>
<protein>
    <submittedName>
        <fullName evidence="5">DUF11 domain-containing protein</fullName>
    </submittedName>
</protein>
<dbReference type="InterPro" id="IPR057687">
    <property type="entry name" value="DUF7927"/>
</dbReference>
<evidence type="ECO:0000313" key="5">
    <source>
        <dbReference type="EMBL" id="MBO2446020.1"/>
    </source>
</evidence>
<comment type="caution">
    <text evidence="5">The sequence shown here is derived from an EMBL/GenBank/DDBJ whole genome shotgun (WGS) entry which is preliminary data.</text>
</comment>
<dbReference type="PANTHER" id="PTHR34819:SF3">
    <property type="entry name" value="CELL SURFACE PROTEIN"/>
    <property type="match status" value="1"/>
</dbReference>
<dbReference type="Pfam" id="PF24346">
    <property type="entry name" value="DUF7507"/>
    <property type="match status" value="3"/>
</dbReference>
<feature type="domain" description="DUF7927" evidence="4">
    <location>
        <begin position="79"/>
        <end position="193"/>
    </location>
</feature>
<feature type="domain" description="DUF7507" evidence="3">
    <location>
        <begin position="319"/>
        <end position="422"/>
    </location>
</feature>
<keyword evidence="6" id="KW-1185">Reference proteome</keyword>
<feature type="region of interest" description="Disordered" evidence="1">
    <location>
        <begin position="290"/>
        <end position="316"/>
    </location>
</feature>
<evidence type="ECO:0000259" key="3">
    <source>
        <dbReference type="Pfam" id="PF24346"/>
    </source>
</evidence>
<accession>A0A939T7M2</accession>
<feature type="compositionally biased region" description="Low complexity" evidence="1">
    <location>
        <begin position="290"/>
        <end position="299"/>
    </location>
</feature>
<evidence type="ECO:0000256" key="1">
    <source>
        <dbReference type="SAM" id="MobiDB-lite"/>
    </source>
</evidence>
<feature type="signal peptide" evidence="2">
    <location>
        <begin position="1"/>
        <end position="21"/>
    </location>
</feature>
<feature type="domain" description="DUF7507" evidence="3">
    <location>
        <begin position="201"/>
        <end position="301"/>
    </location>
</feature>
<dbReference type="EMBL" id="JAGEOJ010000001">
    <property type="protein sequence ID" value="MBO2446020.1"/>
    <property type="molecule type" value="Genomic_DNA"/>
</dbReference>
<dbReference type="RefSeq" id="WP_208253594.1">
    <property type="nucleotide sequence ID" value="NZ_JAGEOJ010000001.1"/>
</dbReference>
<dbReference type="Gene3D" id="2.60.40.10">
    <property type="entry name" value="Immunoglobulins"/>
    <property type="match status" value="3"/>
</dbReference>
<feature type="domain" description="DUF7507" evidence="3">
    <location>
        <begin position="444"/>
        <end position="547"/>
    </location>
</feature>
<evidence type="ECO:0000259" key="4">
    <source>
        <dbReference type="Pfam" id="PF25549"/>
    </source>
</evidence>
<feature type="chain" id="PRO_5038512253" evidence="2">
    <location>
        <begin position="22"/>
        <end position="591"/>
    </location>
</feature>
<dbReference type="InterPro" id="IPR051172">
    <property type="entry name" value="Chlamydia_OmcB"/>
</dbReference>
<dbReference type="NCBIfam" id="TIGR01451">
    <property type="entry name" value="B_ant_repeat"/>
    <property type="match status" value="3"/>
</dbReference>